<reference evidence="1 2" key="1">
    <citation type="journal article" date="2018" name="PLoS Genet.">
        <title>Population sequencing reveals clonal diversity and ancestral inbreeding in the grapevine cultivar Chardonnay.</title>
        <authorList>
            <person name="Roach M.J."/>
            <person name="Johnson D.L."/>
            <person name="Bohlmann J."/>
            <person name="van Vuuren H.J."/>
            <person name="Jones S.J."/>
            <person name="Pretorius I.S."/>
            <person name="Schmidt S.A."/>
            <person name="Borneman A.R."/>
        </authorList>
    </citation>
    <scope>NUCLEOTIDE SEQUENCE [LARGE SCALE GENOMIC DNA]</scope>
    <source>
        <strain evidence="2">cv. Chardonnay</strain>
        <tissue evidence="1">Leaf</tissue>
    </source>
</reference>
<organism evidence="1 2">
    <name type="scientific">Vitis vinifera</name>
    <name type="common">Grape</name>
    <dbReference type="NCBI Taxonomy" id="29760"/>
    <lineage>
        <taxon>Eukaryota</taxon>
        <taxon>Viridiplantae</taxon>
        <taxon>Streptophyta</taxon>
        <taxon>Embryophyta</taxon>
        <taxon>Tracheophyta</taxon>
        <taxon>Spermatophyta</taxon>
        <taxon>Magnoliopsida</taxon>
        <taxon>eudicotyledons</taxon>
        <taxon>Gunneridae</taxon>
        <taxon>Pentapetalae</taxon>
        <taxon>rosids</taxon>
        <taxon>Vitales</taxon>
        <taxon>Vitaceae</taxon>
        <taxon>Viteae</taxon>
        <taxon>Vitis</taxon>
    </lineage>
</organism>
<gene>
    <name evidence="1" type="ORF">CK203_084447</name>
</gene>
<dbReference type="AlphaFoldDB" id="A0A438EN61"/>
<dbReference type="Proteomes" id="UP000288805">
    <property type="component" value="Unassembled WGS sequence"/>
</dbReference>
<evidence type="ECO:0000313" key="1">
    <source>
        <dbReference type="EMBL" id="RVW49122.1"/>
    </source>
</evidence>
<comment type="caution">
    <text evidence="1">The sequence shown here is derived from an EMBL/GenBank/DDBJ whole genome shotgun (WGS) entry which is preliminary data.</text>
</comment>
<accession>A0A438EN61</accession>
<protein>
    <submittedName>
        <fullName evidence="1">Uncharacterized protein</fullName>
    </submittedName>
</protein>
<name>A0A438EN61_VITVI</name>
<dbReference type="EMBL" id="QGNW01001232">
    <property type="protein sequence ID" value="RVW49122.1"/>
    <property type="molecule type" value="Genomic_DNA"/>
</dbReference>
<evidence type="ECO:0000313" key="2">
    <source>
        <dbReference type="Proteomes" id="UP000288805"/>
    </source>
</evidence>
<sequence>MVQHFDHVLHHLTSAAIKEHVPPTAQHGGKRQRGLMEATVINFFKNGPELTLLLSSEKHHLKKERSEFGNLGHYRRSKDAIFWRSSSAIKASFSGAPVTPFQAPFRRVEVPFFGATTSAVQVLLLGVVQAPFKAHLSHHLSAVQAPLETPFFWAASRRSHAVLKHCRRLHGLDCIQQGCSPRGWRRERRCRC</sequence>
<proteinExistence type="predicted"/>